<evidence type="ECO:0000256" key="3">
    <source>
        <dbReference type="ARBA" id="ARBA00022741"/>
    </source>
</evidence>
<dbReference type="PANTHER" id="PTHR22974">
    <property type="entry name" value="MIXED LINEAGE PROTEIN KINASE"/>
    <property type="match status" value="1"/>
</dbReference>
<name>A0AAW0SVR1_SCYPA</name>
<feature type="domain" description="Protein kinase" evidence="8">
    <location>
        <begin position="1"/>
        <end position="183"/>
    </location>
</feature>
<evidence type="ECO:0000313" key="10">
    <source>
        <dbReference type="Proteomes" id="UP001487740"/>
    </source>
</evidence>
<dbReference type="Gene3D" id="1.10.510.10">
    <property type="entry name" value="Transferase(Phosphotransferase) domain 1"/>
    <property type="match status" value="1"/>
</dbReference>
<dbReference type="InterPro" id="IPR000719">
    <property type="entry name" value="Prot_kinase_dom"/>
</dbReference>
<dbReference type="GO" id="GO:0000776">
    <property type="term" value="C:kinetochore"/>
    <property type="evidence" value="ECO:0007669"/>
    <property type="project" value="TreeGrafter"/>
</dbReference>
<proteinExistence type="predicted"/>
<keyword evidence="7" id="KW-0812">Transmembrane</keyword>
<keyword evidence="5" id="KW-0067">ATP-binding</keyword>
<evidence type="ECO:0000256" key="1">
    <source>
        <dbReference type="ARBA" id="ARBA00022527"/>
    </source>
</evidence>
<dbReference type="InterPro" id="IPR011009">
    <property type="entry name" value="Kinase-like_dom_sf"/>
</dbReference>
<keyword evidence="2" id="KW-0808">Transferase</keyword>
<dbReference type="Pfam" id="PF00069">
    <property type="entry name" value="Pkinase"/>
    <property type="match status" value="1"/>
</dbReference>
<evidence type="ECO:0000256" key="5">
    <source>
        <dbReference type="ARBA" id="ARBA00022840"/>
    </source>
</evidence>
<keyword evidence="7" id="KW-1133">Transmembrane helix</keyword>
<dbReference type="GO" id="GO:0033316">
    <property type="term" value="P:meiotic spindle assembly checkpoint signaling"/>
    <property type="evidence" value="ECO:0007669"/>
    <property type="project" value="TreeGrafter"/>
</dbReference>
<evidence type="ECO:0000256" key="7">
    <source>
        <dbReference type="SAM" id="Phobius"/>
    </source>
</evidence>
<dbReference type="GO" id="GO:0034501">
    <property type="term" value="P:protein localization to kinetochore"/>
    <property type="evidence" value="ECO:0007669"/>
    <property type="project" value="TreeGrafter"/>
</dbReference>
<keyword evidence="10" id="KW-1185">Reference proteome</keyword>
<accession>A0AAW0SVR1</accession>
<keyword evidence="7" id="KW-0472">Membrane</keyword>
<gene>
    <name evidence="9" type="ORF">O3P69_019181</name>
</gene>
<organism evidence="9 10">
    <name type="scientific">Scylla paramamosain</name>
    <name type="common">Mud crab</name>
    <dbReference type="NCBI Taxonomy" id="85552"/>
    <lineage>
        <taxon>Eukaryota</taxon>
        <taxon>Metazoa</taxon>
        <taxon>Ecdysozoa</taxon>
        <taxon>Arthropoda</taxon>
        <taxon>Crustacea</taxon>
        <taxon>Multicrustacea</taxon>
        <taxon>Malacostraca</taxon>
        <taxon>Eumalacostraca</taxon>
        <taxon>Eucarida</taxon>
        <taxon>Decapoda</taxon>
        <taxon>Pleocyemata</taxon>
        <taxon>Brachyura</taxon>
        <taxon>Eubrachyura</taxon>
        <taxon>Portunoidea</taxon>
        <taxon>Portunidae</taxon>
        <taxon>Portuninae</taxon>
        <taxon>Scylla</taxon>
    </lineage>
</organism>
<keyword evidence="1" id="KW-0723">Serine/threonine-protein kinase</keyword>
<evidence type="ECO:0000256" key="6">
    <source>
        <dbReference type="SAM" id="MobiDB-lite"/>
    </source>
</evidence>
<keyword evidence="4" id="KW-0418">Kinase</keyword>
<dbReference type="SUPFAM" id="SSF56112">
    <property type="entry name" value="Protein kinase-like (PK-like)"/>
    <property type="match status" value="1"/>
</dbReference>
<dbReference type="GO" id="GO:0004712">
    <property type="term" value="F:protein serine/threonine/tyrosine kinase activity"/>
    <property type="evidence" value="ECO:0007669"/>
    <property type="project" value="TreeGrafter"/>
</dbReference>
<dbReference type="GO" id="GO:0004674">
    <property type="term" value="F:protein serine/threonine kinase activity"/>
    <property type="evidence" value="ECO:0007669"/>
    <property type="project" value="UniProtKB-KW"/>
</dbReference>
<dbReference type="PROSITE" id="PS50011">
    <property type="entry name" value="PROTEIN_KINASE_DOM"/>
    <property type="match status" value="1"/>
</dbReference>
<reference evidence="9 10" key="1">
    <citation type="submission" date="2023-03" db="EMBL/GenBank/DDBJ databases">
        <title>High-quality genome of Scylla paramamosain provides insights in environmental adaptation.</title>
        <authorList>
            <person name="Zhang L."/>
        </authorList>
    </citation>
    <scope>NUCLEOTIDE SEQUENCE [LARGE SCALE GENOMIC DNA]</scope>
    <source>
        <strain evidence="9">LZ_2023a</strain>
        <tissue evidence="9">Muscle</tissue>
    </source>
</reference>
<dbReference type="GO" id="GO:0007094">
    <property type="term" value="P:mitotic spindle assembly checkpoint signaling"/>
    <property type="evidence" value="ECO:0007669"/>
    <property type="project" value="TreeGrafter"/>
</dbReference>
<dbReference type="InterPro" id="IPR008271">
    <property type="entry name" value="Ser/Thr_kinase_AS"/>
</dbReference>
<evidence type="ECO:0000313" key="9">
    <source>
        <dbReference type="EMBL" id="KAK8379158.1"/>
    </source>
</evidence>
<comment type="caution">
    <text evidence="9">The sequence shown here is derived from an EMBL/GenBank/DDBJ whole genome shotgun (WGS) entry which is preliminary data.</text>
</comment>
<feature type="region of interest" description="Disordered" evidence="6">
    <location>
        <begin position="111"/>
        <end position="143"/>
    </location>
</feature>
<dbReference type="SMART" id="SM00220">
    <property type="entry name" value="S_TKc"/>
    <property type="match status" value="1"/>
</dbReference>
<sequence>MLRAVHQIHQHGIIHCDLKPANFLIVDNTVKLIDFGIASSIPNDMTSVVKDSQAGTFNYMSPESLLDIHSGPIVNNCVKGKPAIKIKVKSDVWSLGCILYNFTYGRTPIPAHSEHPDEAGGHIQPQHHHHLPRHPSPAPGGRPEAVLAIRTPAEAFHRGTSGASYVKRVMVVVVVVVVVMVVV</sequence>
<protein>
    <recommendedName>
        <fullName evidence="8">Protein kinase domain-containing protein</fullName>
    </recommendedName>
</protein>
<dbReference type="GO" id="GO:0005524">
    <property type="term" value="F:ATP binding"/>
    <property type="evidence" value="ECO:0007669"/>
    <property type="project" value="UniProtKB-KW"/>
</dbReference>
<feature type="transmembrane region" description="Helical" evidence="7">
    <location>
        <begin position="165"/>
        <end position="182"/>
    </location>
</feature>
<dbReference type="AlphaFoldDB" id="A0AAW0SVR1"/>
<dbReference type="GO" id="GO:0005634">
    <property type="term" value="C:nucleus"/>
    <property type="evidence" value="ECO:0007669"/>
    <property type="project" value="TreeGrafter"/>
</dbReference>
<dbReference type="EMBL" id="JARAKH010000043">
    <property type="protein sequence ID" value="KAK8379158.1"/>
    <property type="molecule type" value="Genomic_DNA"/>
</dbReference>
<dbReference type="PANTHER" id="PTHR22974:SF21">
    <property type="entry name" value="DUAL SPECIFICITY PROTEIN KINASE TTK"/>
    <property type="match status" value="1"/>
</dbReference>
<evidence type="ECO:0000259" key="8">
    <source>
        <dbReference type="PROSITE" id="PS50011"/>
    </source>
</evidence>
<evidence type="ECO:0000256" key="4">
    <source>
        <dbReference type="ARBA" id="ARBA00022777"/>
    </source>
</evidence>
<dbReference type="GO" id="GO:0007059">
    <property type="term" value="P:chromosome segregation"/>
    <property type="evidence" value="ECO:0007669"/>
    <property type="project" value="TreeGrafter"/>
</dbReference>
<keyword evidence="3" id="KW-0547">Nucleotide-binding</keyword>
<dbReference type="Proteomes" id="UP001487740">
    <property type="component" value="Unassembled WGS sequence"/>
</dbReference>
<evidence type="ECO:0000256" key="2">
    <source>
        <dbReference type="ARBA" id="ARBA00022679"/>
    </source>
</evidence>
<dbReference type="PROSITE" id="PS00108">
    <property type="entry name" value="PROTEIN_KINASE_ST"/>
    <property type="match status" value="1"/>
</dbReference>